<proteinExistence type="predicted"/>
<accession>A0AAE3H6C1</accession>
<keyword evidence="2" id="KW-1185">Reference proteome</keyword>
<sequence length="174" mass="20372">MPVKLDIPVPRAVKLYYEHGCNWGTNMVVNQRSAAGGIITAALSFYPLDSQTLPVVWRDAKDDLDILEVTVEMKLDVSMMLPHHYRVLGELLEKMYEREFLAFCVGRFVMIPNYEAAVNAWGERYGLAEDDWNKDQWRKHIHRKYSKQIAELLDQEQAKRMRKFNEVLVERVGR</sequence>
<name>A0AAE3H6C1_9BACT</name>
<dbReference type="AlphaFoldDB" id="A0AAE3H6C1"/>
<evidence type="ECO:0000313" key="2">
    <source>
        <dbReference type="Proteomes" id="UP001204144"/>
    </source>
</evidence>
<dbReference type="EMBL" id="RJUF01000041">
    <property type="protein sequence ID" value="MCP9763815.1"/>
    <property type="molecule type" value="Genomic_DNA"/>
</dbReference>
<dbReference type="Proteomes" id="UP001204144">
    <property type="component" value="Unassembled WGS sequence"/>
</dbReference>
<reference evidence="1 2" key="1">
    <citation type="submission" date="2018-11" db="EMBL/GenBank/DDBJ databases">
        <title>Novel bacteria species description.</title>
        <authorList>
            <person name="Han J.-H."/>
        </authorList>
    </citation>
    <scope>NUCLEOTIDE SEQUENCE [LARGE SCALE GENOMIC DNA]</scope>
    <source>
        <strain evidence="1 2">KCTC23259</strain>
    </source>
</reference>
<protein>
    <submittedName>
        <fullName evidence="1">Uncharacterized protein</fullName>
    </submittedName>
</protein>
<gene>
    <name evidence="1" type="ORF">EGI31_12705</name>
</gene>
<organism evidence="1 2">
    <name type="scientific">Lacihabitans soyangensis</name>
    <dbReference type="NCBI Taxonomy" id="869394"/>
    <lineage>
        <taxon>Bacteria</taxon>
        <taxon>Pseudomonadati</taxon>
        <taxon>Bacteroidota</taxon>
        <taxon>Cytophagia</taxon>
        <taxon>Cytophagales</taxon>
        <taxon>Leadbetterellaceae</taxon>
        <taxon>Lacihabitans</taxon>
    </lineage>
</organism>
<dbReference type="RefSeq" id="WP_255037582.1">
    <property type="nucleotide sequence ID" value="NZ_RJUF01000041.1"/>
</dbReference>
<evidence type="ECO:0000313" key="1">
    <source>
        <dbReference type="EMBL" id="MCP9763815.1"/>
    </source>
</evidence>
<comment type="caution">
    <text evidence="1">The sequence shown here is derived from an EMBL/GenBank/DDBJ whole genome shotgun (WGS) entry which is preliminary data.</text>
</comment>